<dbReference type="AlphaFoldDB" id="A0A5N0TL75"/>
<evidence type="ECO:0000313" key="2">
    <source>
        <dbReference type="Proteomes" id="UP000326838"/>
    </source>
</evidence>
<keyword evidence="2" id="KW-1185">Reference proteome</keyword>
<accession>A0A5N0TL75</accession>
<name>A0A5N0TL75_9MICO</name>
<dbReference type="EMBL" id="VYUY01000003">
    <property type="protein sequence ID" value="KAA9135752.1"/>
    <property type="molecule type" value="Genomic_DNA"/>
</dbReference>
<protein>
    <submittedName>
        <fullName evidence="1">Uncharacterized protein</fullName>
    </submittedName>
</protein>
<dbReference type="Proteomes" id="UP000326838">
    <property type="component" value="Unassembled WGS sequence"/>
</dbReference>
<comment type="caution">
    <text evidence="1">The sequence shown here is derived from an EMBL/GenBank/DDBJ whole genome shotgun (WGS) entry which is preliminary data.</text>
</comment>
<gene>
    <name evidence="1" type="ORF">F6B40_00710</name>
</gene>
<reference evidence="2" key="1">
    <citation type="submission" date="2019-09" db="EMBL/GenBank/DDBJ databases">
        <title>Mumia zhuanghuii sp. nov. isolated from the intestinal contents of plateau pika (Ochotona curzoniae) in the Qinghai-Tibet plateau of China.</title>
        <authorList>
            <person name="Tian Z."/>
        </authorList>
    </citation>
    <scope>NUCLEOTIDE SEQUENCE [LARGE SCALE GENOMIC DNA]</scope>
    <source>
        <strain evidence="2">L-033</strain>
    </source>
</reference>
<proteinExistence type="predicted"/>
<evidence type="ECO:0000313" key="1">
    <source>
        <dbReference type="EMBL" id="KAA9135752.1"/>
    </source>
</evidence>
<dbReference type="RefSeq" id="WP_150891606.1">
    <property type="nucleotide sequence ID" value="NZ_VYUY01000003.1"/>
</dbReference>
<organism evidence="1 2">
    <name type="scientific">Microbacterium caowuchunii</name>
    <dbReference type="NCBI Taxonomy" id="2614638"/>
    <lineage>
        <taxon>Bacteria</taxon>
        <taxon>Bacillati</taxon>
        <taxon>Actinomycetota</taxon>
        <taxon>Actinomycetes</taxon>
        <taxon>Micrococcales</taxon>
        <taxon>Microbacteriaceae</taxon>
        <taxon>Microbacterium</taxon>
    </lineage>
</organism>
<sequence>MPELKDLHVEGDDEHGYRVRHRLRLGTHEGREGGLLGHIHRHDDGTYVPSGEGATSDYPMPATDLAQALEAFVSRN</sequence>